<dbReference type="Pfam" id="PF01858">
    <property type="entry name" value="RB_A"/>
    <property type="match status" value="1"/>
</dbReference>
<feature type="compositionally biased region" description="Low complexity" evidence="8">
    <location>
        <begin position="555"/>
        <end position="566"/>
    </location>
</feature>
<dbReference type="GO" id="GO:0006357">
    <property type="term" value="P:regulation of transcription by RNA polymerase II"/>
    <property type="evidence" value="ECO:0007669"/>
    <property type="project" value="InterPro"/>
</dbReference>
<keyword evidence="12" id="KW-1185">Reference proteome</keyword>
<dbReference type="Gene3D" id="1.10.472.10">
    <property type="entry name" value="Cyclin-like"/>
    <property type="match status" value="2"/>
</dbReference>
<evidence type="ECO:0000256" key="6">
    <source>
        <dbReference type="ARBA" id="ARBA00023242"/>
    </source>
</evidence>
<dbReference type="InterPro" id="IPR036915">
    <property type="entry name" value="Cyclin-like_sf"/>
</dbReference>
<evidence type="ECO:0000256" key="1">
    <source>
        <dbReference type="ARBA" id="ARBA00004123"/>
    </source>
</evidence>
<dbReference type="Gene3D" id="1.10.472.140">
    <property type="match status" value="1"/>
</dbReference>
<evidence type="ECO:0000313" key="12">
    <source>
        <dbReference type="Proteomes" id="UP001152320"/>
    </source>
</evidence>
<dbReference type="SMART" id="SM01368">
    <property type="entry name" value="RB_A"/>
    <property type="match status" value="1"/>
</dbReference>
<dbReference type="Pfam" id="PF08934">
    <property type="entry name" value="Rb_C"/>
    <property type="match status" value="1"/>
</dbReference>
<evidence type="ECO:0000313" key="11">
    <source>
        <dbReference type="EMBL" id="KAJ8031133.1"/>
    </source>
</evidence>
<dbReference type="OrthoDB" id="844594at2759"/>
<feature type="region of interest" description="Disordered" evidence="8">
    <location>
        <begin position="840"/>
        <end position="876"/>
    </location>
</feature>
<protein>
    <submittedName>
        <fullName evidence="11">Retinoblastoma-associated protein</fullName>
    </submittedName>
</protein>
<dbReference type="InterPro" id="IPR028309">
    <property type="entry name" value="RB_fam"/>
</dbReference>
<keyword evidence="7" id="KW-0131">Cell cycle</keyword>
<comment type="subcellular location">
    <subcellularLocation>
        <location evidence="1">Nucleus</location>
    </subcellularLocation>
</comment>
<feature type="domain" description="Retinoblastoma-associated protein N-terminal" evidence="9">
    <location>
        <begin position="61"/>
        <end position="201"/>
    </location>
</feature>
<evidence type="ECO:0000259" key="9">
    <source>
        <dbReference type="SMART" id="SM01367"/>
    </source>
</evidence>
<evidence type="ECO:0000256" key="8">
    <source>
        <dbReference type="SAM" id="MobiDB-lite"/>
    </source>
</evidence>
<dbReference type="EMBL" id="JAIZAY010000013">
    <property type="protein sequence ID" value="KAJ8031133.1"/>
    <property type="molecule type" value="Genomic_DNA"/>
</dbReference>
<name>A0A9Q1BR16_HOLLE</name>
<dbReference type="GO" id="GO:2000134">
    <property type="term" value="P:negative regulation of G1/S transition of mitotic cell cycle"/>
    <property type="evidence" value="ECO:0007669"/>
    <property type="project" value="TreeGrafter"/>
</dbReference>
<evidence type="ECO:0000256" key="2">
    <source>
        <dbReference type="ARBA" id="ARBA00009475"/>
    </source>
</evidence>
<evidence type="ECO:0000256" key="3">
    <source>
        <dbReference type="ARBA" id="ARBA00022491"/>
    </source>
</evidence>
<dbReference type="GO" id="GO:0035189">
    <property type="term" value="C:Rb-E2F complex"/>
    <property type="evidence" value="ECO:0007669"/>
    <property type="project" value="TreeGrafter"/>
</dbReference>
<feature type="region of interest" description="Disordered" evidence="8">
    <location>
        <begin position="314"/>
        <end position="341"/>
    </location>
</feature>
<dbReference type="AlphaFoldDB" id="A0A9Q1BR16"/>
<feature type="region of interest" description="Disordered" evidence="8">
    <location>
        <begin position="897"/>
        <end position="957"/>
    </location>
</feature>
<feature type="domain" description="Retinoblastoma-associated protein A-box" evidence="10">
    <location>
        <begin position="337"/>
        <end position="541"/>
    </location>
</feature>
<dbReference type="SMART" id="SM01367">
    <property type="entry name" value="DUF3452"/>
    <property type="match status" value="1"/>
</dbReference>
<dbReference type="GO" id="GO:0048667">
    <property type="term" value="P:cell morphogenesis involved in neuron differentiation"/>
    <property type="evidence" value="ECO:0007669"/>
    <property type="project" value="TreeGrafter"/>
</dbReference>
<dbReference type="PANTHER" id="PTHR13742:SF36">
    <property type="entry name" value="RETINOBLASTOMA-ASSOCIATED PROTEIN"/>
    <property type="match status" value="1"/>
</dbReference>
<keyword evidence="3" id="KW-0678">Repressor</keyword>
<accession>A0A9Q1BR16</accession>
<organism evidence="11 12">
    <name type="scientific">Holothuria leucospilota</name>
    <name type="common">Black long sea cucumber</name>
    <name type="synonym">Mertensiothuria leucospilota</name>
    <dbReference type="NCBI Taxonomy" id="206669"/>
    <lineage>
        <taxon>Eukaryota</taxon>
        <taxon>Metazoa</taxon>
        <taxon>Echinodermata</taxon>
        <taxon>Eleutherozoa</taxon>
        <taxon>Echinozoa</taxon>
        <taxon>Holothuroidea</taxon>
        <taxon>Aspidochirotacea</taxon>
        <taxon>Aspidochirotida</taxon>
        <taxon>Holothuriidae</taxon>
        <taxon>Holothuria</taxon>
    </lineage>
</organism>
<dbReference type="GO" id="GO:0000785">
    <property type="term" value="C:chromatin"/>
    <property type="evidence" value="ECO:0007669"/>
    <property type="project" value="TreeGrafter"/>
</dbReference>
<feature type="compositionally biased region" description="Polar residues" evidence="8">
    <location>
        <begin position="567"/>
        <end position="586"/>
    </location>
</feature>
<dbReference type="SUPFAM" id="SSF47954">
    <property type="entry name" value="Cyclin-like"/>
    <property type="match status" value="2"/>
</dbReference>
<dbReference type="PANTHER" id="PTHR13742">
    <property type="entry name" value="RETINOBLASTOMA-ASSOCIATED PROTEIN RB -RELATED"/>
    <property type="match status" value="1"/>
</dbReference>
<dbReference type="GO" id="GO:0031175">
    <property type="term" value="P:neuron projection development"/>
    <property type="evidence" value="ECO:0007669"/>
    <property type="project" value="TreeGrafter"/>
</dbReference>
<dbReference type="InterPro" id="IPR002720">
    <property type="entry name" value="RB_A"/>
</dbReference>
<dbReference type="Proteomes" id="UP001152320">
    <property type="component" value="Chromosome 13"/>
</dbReference>
<keyword evidence="4" id="KW-0805">Transcription regulation</keyword>
<dbReference type="Pfam" id="PF11934">
    <property type="entry name" value="DUF3452"/>
    <property type="match status" value="1"/>
</dbReference>
<comment type="similarity">
    <text evidence="2">Belongs to the retinoblastoma protein (RB) family.</text>
</comment>
<dbReference type="InterPro" id="IPR002719">
    <property type="entry name" value="RB_B"/>
</dbReference>
<keyword evidence="6" id="KW-0539">Nucleus</keyword>
<dbReference type="Pfam" id="PF01857">
    <property type="entry name" value="RB_B"/>
    <property type="match status" value="1"/>
</dbReference>
<dbReference type="InterPro" id="IPR024599">
    <property type="entry name" value="RB_N"/>
</dbReference>
<reference evidence="11" key="1">
    <citation type="submission" date="2021-10" db="EMBL/GenBank/DDBJ databases">
        <title>Tropical sea cucumber genome reveals ecological adaptation and Cuvierian tubules defense mechanism.</title>
        <authorList>
            <person name="Chen T."/>
        </authorList>
    </citation>
    <scope>NUCLEOTIDE SEQUENCE</scope>
    <source>
        <strain evidence="11">Nanhai2018</strain>
        <tissue evidence="11">Muscle</tissue>
    </source>
</reference>
<keyword evidence="5" id="KW-0804">Transcription</keyword>
<feature type="compositionally biased region" description="Basic and acidic residues" evidence="8">
    <location>
        <begin position="922"/>
        <end position="942"/>
    </location>
</feature>
<feature type="compositionally biased region" description="Polar residues" evidence="8">
    <location>
        <begin position="862"/>
        <end position="872"/>
    </location>
</feature>
<dbReference type="InterPro" id="IPR015030">
    <property type="entry name" value="RB_C"/>
</dbReference>
<feature type="region of interest" description="Disordered" evidence="8">
    <location>
        <begin position="552"/>
        <end position="603"/>
    </location>
</feature>
<evidence type="ECO:0000256" key="4">
    <source>
        <dbReference type="ARBA" id="ARBA00023015"/>
    </source>
</evidence>
<sequence>MSRAKLEECASKLGLPDLILRRSRMVLQEWTDINICPSPDFQNDYLWSTCAIYTAVIECRTEMESPSEQGPVITLLQILKAAQVNVKSFLDCMNYIGKEYEHSRAMKDGLLGTKQKYCITIGIYRTFERLMDDIFQTAEERQTSPLKKDAVITSNSDLQKHRRRVCWCLFLVAKETMLHKNTELMPPLQLMLCCIHYIAKQSPLFMLKEPFRTAKSADVANGFANSCMLSAINVACARGTGINMDGLLSELLAAQASLFEPFLQNIPQGKLNQTADGLPELSYLERKYKAIYEKVADINEMAFLDNDPVLMPIREPRPRATSPDTTSSDVHQPVPQTPVRTSMRTVQSLKTVLANATDKPSASLVALLNEYGDNLVSVINQRVESLKEVFIKEYLAVRGQPSRVIAQTRFRLGVRLYHREMENFLKKERARQVESSSIKNLLSGDVFHKCLLACSLEVVKVTYEFLASPGQVSSINNGGLDFPWILSIFNLHAYDFCKVIETFIREETQLSEQAVKHLKNAEEFILESEAWKEGSPLFDALRARGFLTDSKNDVSEASSSSRVSNSQLWHSPGPSSRQQVSQSSIPTREATPPPKLSQSPPVVTRQIEHCPGSSVASSGNPQGRDVFLNAFRMKMQKLGYKRLKVMCAALEISGELENFMWTCLDHCIMERPVLLENCHLDQIIMCCIFAICKVNNRNILFKEIASVYSKMPHSVSSTYKHVKLADGTYGHIILFYNSVFITALKDFILRFQPHGQSPQISPVPNSSLSSTPTQQRPYRLTSNFIISPLKASPFKSPGRLSGSPAQMTPRTKLLIVTGEEWNSAKLQEFNRSFALEAKRKNEKEPSKFRKKLKLEPEDSSCEVGSTTEGSKQSTREELINKAGVTFKGDSAASGTLILRDRLAERPAGSPKEGWASDGEETEGGKSDGRKKEKQTSNRHEQNHNSSNGQKEDKEKMQ</sequence>
<dbReference type="GO" id="GO:0000977">
    <property type="term" value="F:RNA polymerase II transcription regulatory region sequence-specific DNA binding"/>
    <property type="evidence" value="ECO:0007669"/>
    <property type="project" value="TreeGrafter"/>
</dbReference>
<evidence type="ECO:0000256" key="5">
    <source>
        <dbReference type="ARBA" id="ARBA00023163"/>
    </source>
</evidence>
<gene>
    <name evidence="11" type="ORF">HOLleu_27764</name>
</gene>
<proteinExistence type="inferred from homology"/>
<comment type="caution">
    <text evidence="11">The sequence shown here is derived from an EMBL/GenBank/DDBJ whole genome shotgun (WGS) entry which is preliminary data.</text>
</comment>
<evidence type="ECO:0000259" key="10">
    <source>
        <dbReference type="SMART" id="SM01368"/>
    </source>
</evidence>
<evidence type="ECO:0000256" key="7">
    <source>
        <dbReference type="ARBA" id="ARBA00023306"/>
    </source>
</evidence>